<evidence type="ECO:0000313" key="13">
    <source>
        <dbReference type="Proteomes" id="UP000295662"/>
    </source>
</evidence>
<evidence type="ECO:0000256" key="5">
    <source>
        <dbReference type="ARBA" id="ARBA00023015"/>
    </source>
</evidence>
<comment type="caution">
    <text evidence="12">The sequence shown here is derived from an EMBL/GenBank/DDBJ whole genome shotgun (WGS) entry which is preliminary data.</text>
</comment>
<dbReference type="OrthoDB" id="9802364at2"/>
<dbReference type="GO" id="GO:0006281">
    <property type="term" value="P:DNA repair"/>
    <property type="evidence" value="ECO:0007669"/>
    <property type="project" value="UniProtKB-KW"/>
</dbReference>
<keyword evidence="8" id="KW-0234">DNA repair</keyword>
<keyword evidence="13" id="KW-1185">Reference proteome</keyword>
<dbReference type="InterPro" id="IPR006199">
    <property type="entry name" value="LexA_DNA-bd_dom"/>
</dbReference>
<dbReference type="InterPro" id="IPR036390">
    <property type="entry name" value="WH_DNA-bd_sf"/>
</dbReference>
<dbReference type="GO" id="GO:0045892">
    <property type="term" value="P:negative regulation of DNA-templated transcription"/>
    <property type="evidence" value="ECO:0007669"/>
    <property type="project" value="InterPro"/>
</dbReference>
<reference evidence="12 13" key="1">
    <citation type="submission" date="2019-03" db="EMBL/GenBank/DDBJ databases">
        <title>Genomic Encyclopedia of Archaeal and Bacterial Type Strains, Phase II (KMG-II): from individual species to whole genera.</title>
        <authorList>
            <person name="Goeker M."/>
        </authorList>
    </citation>
    <scope>NUCLEOTIDE SEQUENCE [LARGE SCALE GENOMIC DNA]</scope>
    <source>
        <strain evidence="12 13">ATCC 25309</strain>
    </source>
</reference>
<evidence type="ECO:0000256" key="7">
    <source>
        <dbReference type="ARBA" id="ARBA00023163"/>
    </source>
</evidence>
<dbReference type="Proteomes" id="UP000295662">
    <property type="component" value="Unassembled WGS sequence"/>
</dbReference>
<keyword evidence="4" id="KW-0378">Hydrolase</keyword>
<dbReference type="GO" id="GO:0004252">
    <property type="term" value="F:serine-type endopeptidase activity"/>
    <property type="evidence" value="ECO:0007669"/>
    <property type="project" value="InterPro"/>
</dbReference>
<name>A0A4R7RJI1_9BACT</name>
<dbReference type="NCBIfam" id="TIGR00498">
    <property type="entry name" value="lexA"/>
    <property type="match status" value="1"/>
</dbReference>
<keyword evidence="3" id="KW-0227">DNA damage</keyword>
<keyword evidence="2" id="KW-0235">DNA replication</keyword>
<dbReference type="GO" id="GO:0009432">
    <property type="term" value="P:SOS response"/>
    <property type="evidence" value="ECO:0007669"/>
    <property type="project" value="UniProtKB-KW"/>
</dbReference>
<feature type="domain" description="Peptidase S24/S26A/S26B/S26C" evidence="10">
    <location>
        <begin position="78"/>
        <end position="192"/>
    </location>
</feature>
<evidence type="ECO:0000256" key="1">
    <source>
        <dbReference type="ARBA" id="ARBA00022491"/>
    </source>
</evidence>
<evidence type="ECO:0000256" key="8">
    <source>
        <dbReference type="ARBA" id="ARBA00023204"/>
    </source>
</evidence>
<gene>
    <name evidence="12" type="ORF">EI77_04640</name>
</gene>
<evidence type="ECO:0000313" key="12">
    <source>
        <dbReference type="EMBL" id="TDU62539.1"/>
    </source>
</evidence>
<dbReference type="PANTHER" id="PTHR33516">
    <property type="entry name" value="LEXA REPRESSOR"/>
    <property type="match status" value="1"/>
</dbReference>
<evidence type="ECO:0000256" key="2">
    <source>
        <dbReference type="ARBA" id="ARBA00022705"/>
    </source>
</evidence>
<dbReference type="RefSeq" id="WP_133797587.1">
    <property type="nucleotide sequence ID" value="NZ_SOCA01000019.1"/>
</dbReference>
<dbReference type="InterPro" id="IPR036286">
    <property type="entry name" value="LexA/Signal_pep-like_sf"/>
</dbReference>
<evidence type="ECO:0000259" key="10">
    <source>
        <dbReference type="Pfam" id="PF00717"/>
    </source>
</evidence>
<dbReference type="SUPFAM" id="SSF46785">
    <property type="entry name" value="Winged helix' DNA-binding domain"/>
    <property type="match status" value="1"/>
</dbReference>
<dbReference type="GO" id="GO:0006260">
    <property type="term" value="P:DNA replication"/>
    <property type="evidence" value="ECO:0007669"/>
    <property type="project" value="UniProtKB-KW"/>
</dbReference>
<dbReference type="AlphaFoldDB" id="A0A4R7RJI1"/>
<dbReference type="InterPro" id="IPR050077">
    <property type="entry name" value="LexA_repressor"/>
</dbReference>
<evidence type="ECO:0000259" key="11">
    <source>
        <dbReference type="Pfam" id="PF01726"/>
    </source>
</evidence>
<evidence type="ECO:0000256" key="3">
    <source>
        <dbReference type="ARBA" id="ARBA00022763"/>
    </source>
</evidence>
<dbReference type="GO" id="GO:0006508">
    <property type="term" value="P:proteolysis"/>
    <property type="evidence" value="ECO:0007669"/>
    <property type="project" value="InterPro"/>
</dbReference>
<dbReference type="CDD" id="cd06529">
    <property type="entry name" value="S24_LexA-like"/>
    <property type="match status" value="1"/>
</dbReference>
<dbReference type="EMBL" id="SOCA01000019">
    <property type="protein sequence ID" value="TDU62539.1"/>
    <property type="molecule type" value="Genomic_DNA"/>
</dbReference>
<keyword evidence="9" id="KW-0742">SOS response</keyword>
<keyword evidence="6" id="KW-0238">DNA-binding</keyword>
<dbReference type="Gene3D" id="2.10.109.10">
    <property type="entry name" value="Umud Fragment, subunit A"/>
    <property type="match status" value="1"/>
</dbReference>
<evidence type="ECO:0000256" key="6">
    <source>
        <dbReference type="ARBA" id="ARBA00023125"/>
    </source>
</evidence>
<keyword evidence="1" id="KW-0678">Repressor</keyword>
<sequence length="202" mass="22187">MGLSLTSKQQALLIWIQERLADEGVCPTCREICAHFDYKSPKAATDMLNQLEKKGWIRREGGLSRNIRLTQGNIIGVPLMGRISAGFAVDAVPVYDEVLAVDPAAFGIKDRKKAFALTADGDSMIGRQIYHGDIVVLEFGVSPPQESIVAALIDNQSSLKTFLRKGGRAWLRAENPKYPDLEPVLDLQIQGVARGVIRKLNS</sequence>
<dbReference type="SUPFAM" id="SSF51306">
    <property type="entry name" value="LexA/Signal peptidase"/>
    <property type="match status" value="1"/>
</dbReference>
<dbReference type="GO" id="GO:0003677">
    <property type="term" value="F:DNA binding"/>
    <property type="evidence" value="ECO:0007669"/>
    <property type="project" value="UniProtKB-KW"/>
</dbReference>
<keyword evidence="7" id="KW-0804">Transcription</keyword>
<dbReference type="PANTHER" id="PTHR33516:SF2">
    <property type="entry name" value="LEXA REPRESSOR-RELATED"/>
    <property type="match status" value="1"/>
</dbReference>
<dbReference type="InterPro" id="IPR036388">
    <property type="entry name" value="WH-like_DNA-bd_sf"/>
</dbReference>
<dbReference type="InterPro" id="IPR015927">
    <property type="entry name" value="Peptidase_S24_S26A/B/C"/>
</dbReference>
<keyword evidence="5" id="KW-0805">Transcription regulation</keyword>
<dbReference type="Pfam" id="PF01726">
    <property type="entry name" value="LexA_DNA_bind"/>
    <property type="match status" value="1"/>
</dbReference>
<proteinExistence type="predicted"/>
<organism evidence="12 13">
    <name type="scientific">Prosthecobacter fusiformis</name>
    <dbReference type="NCBI Taxonomy" id="48464"/>
    <lineage>
        <taxon>Bacteria</taxon>
        <taxon>Pseudomonadati</taxon>
        <taxon>Verrucomicrobiota</taxon>
        <taxon>Verrucomicrobiia</taxon>
        <taxon>Verrucomicrobiales</taxon>
        <taxon>Verrucomicrobiaceae</taxon>
        <taxon>Prosthecobacter</taxon>
    </lineage>
</organism>
<feature type="domain" description="LexA repressor DNA-binding" evidence="11">
    <location>
        <begin position="4"/>
        <end position="65"/>
    </location>
</feature>
<dbReference type="InterPro" id="IPR039418">
    <property type="entry name" value="LexA-like"/>
</dbReference>
<accession>A0A4R7RJI1</accession>
<evidence type="ECO:0000256" key="4">
    <source>
        <dbReference type="ARBA" id="ARBA00022801"/>
    </source>
</evidence>
<evidence type="ECO:0000256" key="9">
    <source>
        <dbReference type="ARBA" id="ARBA00023236"/>
    </source>
</evidence>
<dbReference type="Pfam" id="PF00717">
    <property type="entry name" value="Peptidase_S24"/>
    <property type="match status" value="1"/>
</dbReference>
<dbReference type="Gene3D" id="1.10.10.10">
    <property type="entry name" value="Winged helix-like DNA-binding domain superfamily/Winged helix DNA-binding domain"/>
    <property type="match status" value="1"/>
</dbReference>
<protein>
    <submittedName>
        <fullName evidence="12">Repressor LexA</fullName>
    </submittedName>
</protein>
<dbReference type="InterPro" id="IPR006200">
    <property type="entry name" value="LexA"/>
</dbReference>